<sequence>MWVLHAHWQPPQRSADLGGMIFWAETSEELPPTQLRRLSQRIKVREHPFCLPPELIRERVGSGTPLEAAPKRPIFLKLPTGHQRPLPSPELNHDWEVDLEQRPTLMTWAVSGLWLPLNKAFGVLANLPVENLAGGYVLGQDTRYWRTVTNLVMEVLAEQNFLPILVEVDERHNLYHARWQPVLDGPRDGQRLAQLAGAMPPICRAEAELMETPGSEAIRIIPRELLESFLNTMTDALARSWGAAKARQLQPNSDDLLERWLYALFQEDARVNASAAQLEALESSLRAWRRNLEAAGTRTYRIAYQLTAPVTQPADPNEPAWELRYLLQSRDDPSLLLPAEDVWRTGSSALVQLGRRFEQPQEKLLAGLGYTARIFPPILSSLQARQPVSVKLDTKTAYAFLRDAGPLLEQAGFGLIAPTWWNRRDARLGVSLHLKPGKSARMASGKLGLDTLVRFEWKLSLGETTLTREEFEALAALKMPLVQVRGQWVQLDSEQVEAAIHFWEKQRQTGEMSLVEAAQLALGGKASAEGLDVEEVSAEGWVEDWLDQLQDQERLSELGQPPSLKGELRPYQRFGFSWLEFFRRFGLGAVLADDMGLGKTIQALSLMAYEKDSLGKLPGPVLLVCPTSVVTNWEREAKRFTPDLKVLVHQGPDRLRNSEFQNAARASDLVVTSYALLRTDAELIQSLKWYGAILDEAQNIKNPAAKQTQSARKLQSSFRFALTGTPVENRLSELWSIMQFLNPGFLGGQEAFRREFSVPIERFSDPDATERLRRLVSPFILRRVKTDPRVIQDLPEKIEMKEYCPLTEEQATLYEAVVKDNLKKVDEREGIERHGQVLTMLMQLKQVCNHPAQYLHQISPEPGATLVKSGDGRESARRSGKLARLGEMLEEIIAAGDHALIFTQFAEMGKLLAEVLPQMTGSPALFLHGGTPPKVRDQMVQRFQEDENAPQIFILSLKAGGTGLNLTRASHVFHFDRWWNPAVEDQATDRTYRIGQVQNVQVHKFICTGTLEERIDEMIESKKGLADAIIGTGEQWLTELSTDDLRDLVTLRR</sequence>
<name>A0A0S7BJM9_9CHLR</name>
<dbReference type="InterPro" id="IPR038718">
    <property type="entry name" value="SNF2-like_sf"/>
</dbReference>
<protein>
    <submittedName>
        <fullName evidence="5">Superfamily II DNA/RNA helicase, SNF2 family</fullName>
    </submittedName>
</protein>
<dbReference type="InterPro" id="IPR049730">
    <property type="entry name" value="SNF2/RAD54-like_C"/>
</dbReference>
<dbReference type="AlphaFoldDB" id="A0A0S7BJM9"/>
<dbReference type="SMART" id="SM00487">
    <property type="entry name" value="DEXDc"/>
    <property type="match status" value="1"/>
</dbReference>
<dbReference type="GO" id="GO:0004386">
    <property type="term" value="F:helicase activity"/>
    <property type="evidence" value="ECO:0007669"/>
    <property type="project" value="UniProtKB-KW"/>
</dbReference>
<dbReference type="Gene3D" id="1.20.120.850">
    <property type="entry name" value="SWI2/SNF2 ATPases, N-terminal domain"/>
    <property type="match status" value="1"/>
</dbReference>
<dbReference type="RefSeq" id="WP_075073157.1">
    <property type="nucleotide sequence ID" value="NZ_DF967972.1"/>
</dbReference>
<keyword evidence="1" id="KW-0378">Hydrolase</keyword>
<keyword evidence="5" id="KW-0067">ATP-binding</keyword>
<dbReference type="InterPro" id="IPR001650">
    <property type="entry name" value="Helicase_C-like"/>
</dbReference>
<evidence type="ECO:0000259" key="4">
    <source>
        <dbReference type="PROSITE" id="PS51194"/>
    </source>
</evidence>
<evidence type="ECO:0000313" key="6">
    <source>
        <dbReference type="Proteomes" id="UP000055060"/>
    </source>
</evidence>
<dbReference type="InterPro" id="IPR014001">
    <property type="entry name" value="Helicase_ATP-bd"/>
</dbReference>
<dbReference type="Pfam" id="PF12419">
    <property type="entry name" value="DUF3670"/>
    <property type="match status" value="1"/>
</dbReference>
<accession>A0A0S7BJM9</accession>
<evidence type="ECO:0000256" key="1">
    <source>
        <dbReference type="ARBA" id="ARBA00022801"/>
    </source>
</evidence>
<dbReference type="STRING" id="360412.LARV_01608"/>
<feature type="domain" description="Helicase ATP-binding" evidence="3">
    <location>
        <begin position="580"/>
        <end position="744"/>
    </location>
</feature>
<dbReference type="Gene3D" id="3.40.50.300">
    <property type="entry name" value="P-loop containing nucleotide triphosphate hydrolases"/>
    <property type="match status" value="1"/>
</dbReference>
<dbReference type="Pfam" id="PF00271">
    <property type="entry name" value="Helicase_C"/>
    <property type="match status" value="1"/>
</dbReference>
<keyword evidence="5" id="KW-0347">Helicase</keyword>
<keyword evidence="2" id="KW-0175">Coiled coil</keyword>
<organism evidence="5">
    <name type="scientific">Longilinea arvoryzae</name>
    <dbReference type="NCBI Taxonomy" id="360412"/>
    <lineage>
        <taxon>Bacteria</taxon>
        <taxon>Bacillati</taxon>
        <taxon>Chloroflexota</taxon>
        <taxon>Anaerolineae</taxon>
        <taxon>Anaerolineales</taxon>
        <taxon>Anaerolineaceae</taxon>
        <taxon>Longilinea</taxon>
    </lineage>
</organism>
<dbReference type="PROSITE" id="PS51194">
    <property type="entry name" value="HELICASE_CTER"/>
    <property type="match status" value="1"/>
</dbReference>
<dbReference type="Pfam" id="PF00176">
    <property type="entry name" value="SNF2-rel_dom"/>
    <property type="match status" value="1"/>
</dbReference>
<dbReference type="PROSITE" id="PS51192">
    <property type="entry name" value="HELICASE_ATP_BIND_1"/>
    <property type="match status" value="1"/>
</dbReference>
<keyword evidence="5" id="KW-0547">Nucleotide-binding</keyword>
<feature type="domain" description="Helicase C-terminal" evidence="4">
    <location>
        <begin position="884"/>
        <end position="1041"/>
    </location>
</feature>
<dbReference type="FunFam" id="3.40.50.300:FF:000533">
    <property type="entry name" value="Helicase, Snf2 family"/>
    <property type="match status" value="1"/>
</dbReference>
<dbReference type="InterPro" id="IPR022138">
    <property type="entry name" value="DUF3670"/>
</dbReference>
<dbReference type="GO" id="GO:0005524">
    <property type="term" value="F:ATP binding"/>
    <property type="evidence" value="ECO:0007669"/>
    <property type="project" value="InterPro"/>
</dbReference>
<feature type="coiled-coil region" evidence="2">
    <location>
        <begin position="271"/>
        <end position="298"/>
    </location>
</feature>
<dbReference type="SUPFAM" id="SSF52540">
    <property type="entry name" value="P-loop containing nucleoside triphosphate hydrolases"/>
    <property type="match status" value="2"/>
</dbReference>
<proteinExistence type="predicted"/>
<dbReference type="InterPro" id="IPR027417">
    <property type="entry name" value="P-loop_NTPase"/>
</dbReference>
<evidence type="ECO:0000256" key="2">
    <source>
        <dbReference type="SAM" id="Coils"/>
    </source>
</evidence>
<evidence type="ECO:0000313" key="5">
    <source>
        <dbReference type="EMBL" id="GAP13850.1"/>
    </source>
</evidence>
<dbReference type="EMBL" id="DF967972">
    <property type="protein sequence ID" value="GAP13850.1"/>
    <property type="molecule type" value="Genomic_DNA"/>
</dbReference>
<dbReference type="Proteomes" id="UP000055060">
    <property type="component" value="Unassembled WGS sequence"/>
</dbReference>
<keyword evidence="6" id="KW-1185">Reference proteome</keyword>
<dbReference type="GO" id="GO:0016787">
    <property type="term" value="F:hydrolase activity"/>
    <property type="evidence" value="ECO:0007669"/>
    <property type="project" value="UniProtKB-KW"/>
</dbReference>
<dbReference type="CDD" id="cd18793">
    <property type="entry name" value="SF2_C_SNF"/>
    <property type="match status" value="1"/>
</dbReference>
<dbReference type="CDD" id="cd18012">
    <property type="entry name" value="DEXQc_arch_SWI2_SNF2"/>
    <property type="match status" value="1"/>
</dbReference>
<dbReference type="Gene3D" id="3.40.50.10810">
    <property type="entry name" value="Tandem AAA-ATPase domain"/>
    <property type="match status" value="1"/>
</dbReference>
<dbReference type="SMART" id="SM00490">
    <property type="entry name" value="HELICc"/>
    <property type="match status" value="1"/>
</dbReference>
<reference evidence="5" key="1">
    <citation type="submission" date="2015-07" db="EMBL/GenBank/DDBJ databases">
        <title>Draft Genome Sequences of Anaerolinea thermolimosa IMO-1, Bellilinea caldifistulae GOMI-1, Leptolinea tardivitalis YMTK-2, Levilinea saccharolytica KIBI-1,Longilinea arvoryzae KOME-1, Previously Described as Members of the Anaerolineaceae (Chloroflexi).</title>
        <authorList>
            <person name="Sekiguchi Y."/>
            <person name="Ohashi A."/>
            <person name="Matsuura N."/>
            <person name="Tourlousse M.D."/>
        </authorList>
    </citation>
    <scope>NUCLEOTIDE SEQUENCE [LARGE SCALE GENOMIC DNA]</scope>
    <source>
        <strain evidence="5">KOME-1</strain>
    </source>
</reference>
<dbReference type="PANTHER" id="PTHR10799">
    <property type="entry name" value="SNF2/RAD54 HELICASE FAMILY"/>
    <property type="match status" value="1"/>
</dbReference>
<evidence type="ECO:0000259" key="3">
    <source>
        <dbReference type="PROSITE" id="PS51192"/>
    </source>
</evidence>
<gene>
    <name evidence="5" type="ORF">LARV_01608</name>
</gene>
<dbReference type="InterPro" id="IPR000330">
    <property type="entry name" value="SNF2_N"/>
</dbReference>